<keyword evidence="12" id="KW-0813">Transport</keyword>
<feature type="binding site" evidence="12">
    <location>
        <position position="73"/>
    </location>
    <ligand>
        <name>Na(+)</name>
        <dbReference type="ChEBI" id="CHEBI:29101"/>
        <note>structural</note>
    </ligand>
</feature>
<keyword evidence="7 12" id="KW-0406">Ion transport</keyword>
<evidence type="ECO:0000256" key="4">
    <source>
        <dbReference type="ARBA" id="ARBA00022692"/>
    </source>
</evidence>
<keyword evidence="3" id="KW-0997">Cell inner membrane</keyword>
<keyword evidence="14" id="KW-1185">Reference proteome</keyword>
<evidence type="ECO:0000256" key="3">
    <source>
        <dbReference type="ARBA" id="ARBA00022519"/>
    </source>
</evidence>
<comment type="subcellular location">
    <subcellularLocation>
        <location evidence="1 12">Cell membrane</location>
        <topology evidence="1 12">Multi-pass membrane protein</topology>
    </subcellularLocation>
</comment>
<evidence type="ECO:0000256" key="6">
    <source>
        <dbReference type="ARBA" id="ARBA00023053"/>
    </source>
</evidence>
<organism evidence="13 14">
    <name type="scientific">Paracoccus mangrovi</name>
    <dbReference type="NCBI Taxonomy" id="1715645"/>
    <lineage>
        <taxon>Bacteria</taxon>
        <taxon>Pseudomonadati</taxon>
        <taxon>Pseudomonadota</taxon>
        <taxon>Alphaproteobacteria</taxon>
        <taxon>Rhodobacterales</taxon>
        <taxon>Paracoccaceae</taxon>
        <taxon>Paracoccus</taxon>
    </lineage>
</organism>
<dbReference type="RefSeq" id="WP_377744310.1">
    <property type="nucleotide sequence ID" value="NZ_JBHRXJ010000006.1"/>
</dbReference>
<comment type="caution">
    <text evidence="13">The sequence shown here is derived from an EMBL/GenBank/DDBJ whole genome shotgun (WGS) entry which is preliminary data.</text>
</comment>
<evidence type="ECO:0000256" key="2">
    <source>
        <dbReference type="ARBA" id="ARBA00022475"/>
    </source>
</evidence>
<feature type="binding site" evidence="12">
    <location>
        <position position="76"/>
    </location>
    <ligand>
        <name>Na(+)</name>
        <dbReference type="ChEBI" id="CHEBI:29101"/>
        <note>structural</note>
    </ligand>
</feature>
<evidence type="ECO:0000256" key="1">
    <source>
        <dbReference type="ARBA" id="ARBA00004651"/>
    </source>
</evidence>
<evidence type="ECO:0000256" key="7">
    <source>
        <dbReference type="ARBA" id="ARBA00023065"/>
    </source>
</evidence>
<evidence type="ECO:0000256" key="11">
    <source>
        <dbReference type="ARBA" id="ARBA00035585"/>
    </source>
</evidence>
<comment type="catalytic activity">
    <reaction evidence="11">
        <text>fluoride(in) = fluoride(out)</text>
        <dbReference type="Rhea" id="RHEA:76159"/>
        <dbReference type="ChEBI" id="CHEBI:17051"/>
    </reaction>
    <physiologicalReaction direction="left-to-right" evidence="11">
        <dbReference type="Rhea" id="RHEA:76160"/>
    </physiologicalReaction>
</comment>
<keyword evidence="5 12" id="KW-1133">Transmembrane helix</keyword>
<evidence type="ECO:0000313" key="14">
    <source>
        <dbReference type="Proteomes" id="UP001595721"/>
    </source>
</evidence>
<keyword evidence="12" id="KW-0479">Metal-binding</keyword>
<protein>
    <recommendedName>
        <fullName evidence="12">Fluoride-specific ion channel FluC</fullName>
    </recommendedName>
</protein>
<keyword evidence="9 12" id="KW-0407">Ion channel</keyword>
<keyword evidence="2 12" id="KW-1003">Cell membrane</keyword>
<keyword evidence="6 12" id="KW-0915">Sodium</keyword>
<proteinExistence type="inferred from homology"/>
<sequence>MTYNFLQVALGGAIGASARYGVNLLAVRLAPGLPLGTLAVNVLGCLAMGLLTAMLMLRGGQHLAPLLLTGVLGGFTTFSAFALDAAALWEQGRGALALGYVLGSVVLSLLAVLAGLSIGRGAFA</sequence>
<dbReference type="Pfam" id="PF02537">
    <property type="entry name" value="CRCB"/>
    <property type="match status" value="1"/>
</dbReference>
<name>A0ABV7R3D3_9RHOB</name>
<accession>A0ABV7R3D3</accession>
<dbReference type="Proteomes" id="UP001595721">
    <property type="component" value="Unassembled WGS sequence"/>
</dbReference>
<feature type="transmembrane region" description="Helical" evidence="12">
    <location>
        <begin position="64"/>
        <end position="89"/>
    </location>
</feature>
<comment type="activity regulation">
    <text evidence="12">Na(+) is not transported, but it plays an essential structural role and its presence is essential for fluoride channel function.</text>
</comment>
<comment type="similarity">
    <text evidence="10 12">Belongs to the fluoride channel Fluc/FEX (TC 1.A.43) family.</text>
</comment>
<dbReference type="InterPro" id="IPR003691">
    <property type="entry name" value="FluC"/>
</dbReference>
<keyword evidence="8 12" id="KW-0472">Membrane</keyword>
<dbReference type="PANTHER" id="PTHR28259">
    <property type="entry name" value="FLUORIDE EXPORT PROTEIN 1-RELATED"/>
    <property type="match status" value="1"/>
</dbReference>
<feature type="transmembrane region" description="Helical" evidence="12">
    <location>
        <begin position="95"/>
        <end position="118"/>
    </location>
</feature>
<evidence type="ECO:0000256" key="9">
    <source>
        <dbReference type="ARBA" id="ARBA00023303"/>
    </source>
</evidence>
<gene>
    <name evidence="12 13" type="primary">crcB</name>
    <name evidence="12" type="synonym">fluC</name>
    <name evidence="13" type="ORF">ACFOMH_10320</name>
</gene>
<evidence type="ECO:0000313" key="13">
    <source>
        <dbReference type="EMBL" id="MFC3528570.1"/>
    </source>
</evidence>
<evidence type="ECO:0000256" key="8">
    <source>
        <dbReference type="ARBA" id="ARBA00023136"/>
    </source>
</evidence>
<evidence type="ECO:0000256" key="10">
    <source>
        <dbReference type="ARBA" id="ARBA00035120"/>
    </source>
</evidence>
<dbReference type="HAMAP" id="MF_00454">
    <property type="entry name" value="FluC"/>
    <property type="match status" value="1"/>
</dbReference>
<dbReference type="NCBIfam" id="TIGR00494">
    <property type="entry name" value="crcB"/>
    <property type="match status" value="1"/>
</dbReference>
<reference evidence="14" key="1">
    <citation type="journal article" date="2019" name="Int. J. Syst. Evol. Microbiol.">
        <title>The Global Catalogue of Microorganisms (GCM) 10K type strain sequencing project: providing services to taxonomists for standard genome sequencing and annotation.</title>
        <authorList>
            <consortium name="The Broad Institute Genomics Platform"/>
            <consortium name="The Broad Institute Genome Sequencing Center for Infectious Disease"/>
            <person name="Wu L."/>
            <person name="Ma J."/>
        </authorList>
    </citation>
    <scope>NUCLEOTIDE SEQUENCE [LARGE SCALE GENOMIC DNA]</scope>
    <source>
        <strain evidence="14">KCTC 42899</strain>
    </source>
</reference>
<feature type="transmembrane region" description="Helical" evidence="12">
    <location>
        <begin position="34"/>
        <end position="57"/>
    </location>
</feature>
<evidence type="ECO:0000256" key="5">
    <source>
        <dbReference type="ARBA" id="ARBA00022989"/>
    </source>
</evidence>
<evidence type="ECO:0000256" key="12">
    <source>
        <dbReference type="HAMAP-Rule" id="MF_00454"/>
    </source>
</evidence>
<dbReference type="EMBL" id="JBHRXJ010000006">
    <property type="protein sequence ID" value="MFC3528570.1"/>
    <property type="molecule type" value="Genomic_DNA"/>
</dbReference>
<dbReference type="PANTHER" id="PTHR28259:SF1">
    <property type="entry name" value="FLUORIDE EXPORT PROTEIN 1-RELATED"/>
    <property type="match status" value="1"/>
</dbReference>
<keyword evidence="4 12" id="KW-0812">Transmembrane</keyword>
<comment type="function">
    <text evidence="12">Fluoride-specific ion channel. Important for reducing fluoride concentration in the cell, thus reducing its toxicity.</text>
</comment>